<dbReference type="PANTHER" id="PTHR11319">
    <property type="entry name" value="G PROTEIN-COUPLED RECEPTOR-RELATED"/>
    <property type="match status" value="1"/>
</dbReference>
<organism evidence="3 4">
    <name type="scientific">Tetrahymena thermophila (strain SB210)</name>
    <dbReference type="NCBI Taxonomy" id="312017"/>
    <lineage>
        <taxon>Eukaryota</taxon>
        <taxon>Sar</taxon>
        <taxon>Alveolata</taxon>
        <taxon>Ciliophora</taxon>
        <taxon>Intramacronucleata</taxon>
        <taxon>Oligohymenophorea</taxon>
        <taxon>Hymenostomatida</taxon>
        <taxon>Tetrahymenina</taxon>
        <taxon>Tetrahymenidae</taxon>
        <taxon>Tetrahymena</taxon>
    </lineage>
</organism>
<feature type="transmembrane region" description="Helical" evidence="2">
    <location>
        <begin position="1662"/>
        <end position="1678"/>
    </location>
</feature>
<dbReference type="KEGG" id="tet:TTHERM_00845760"/>
<dbReference type="EMBL" id="GG662825">
    <property type="protein sequence ID" value="EAR89021.3"/>
    <property type="molecule type" value="Genomic_DNA"/>
</dbReference>
<feature type="transmembrane region" description="Helical" evidence="2">
    <location>
        <begin position="1629"/>
        <end position="1650"/>
    </location>
</feature>
<dbReference type="InParanoid" id="Q22UV5"/>
<feature type="region of interest" description="Disordered" evidence="1">
    <location>
        <begin position="1934"/>
        <end position="1966"/>
    </location>
</feature>
<feature type="transmembrane region" description="Helical" evidence="2">
    <location>
        <begin position="1822"/>
        <end position="1840"/>
    </location>
</feature>
<gene>
    <name evidence="3" type="ORF">TTHERM_00845760</name>
</gene>
<protein>
    <submittedName>
        <fullName evidence="3">Transmembrane protein, putative</fullName>
    </submittedName>
</protein>
<dbReference type="OrthoDB" id="327951at2759"/>
<dbReference type="InterPro" id="IPR011050">
    <property type="entry name" value="Pectin_lyase_fold/virulence"/>
</dbReference>
<feature type="transmembrane region" description="Helical" evidence="2">
    <location>
        <begin position="1164"/>
        <end position="1186"/>
    </location>
</feature>
<evidence type="ECO:0000313" key="3">
    <source>
        <dbReference type="EMBL" id="EAR89021.3"/>
    </source>
</evidence>
<reference evidence="4" key="1">
    <citation type="journal article" date="2006" name="PLoS Biol.">
        <title>Macronuclear genome sequence of the ciliate Tetrahymena thermophila, a model eukaryote.</title>
        <authorList>
            <person name="Eisen J.A."/>
            <person name="Coyne R.S."/>
            <person name="Wu M."/>
            <person name="Wu D."/>
            <person name="Thiagarajan M."/>
            <person name="Wortman J.R."/>
            <person name="Badger J.H."/>
            <person name="Ren Q."/>
            <person name="Amedeo P."/>
            <person name="Jones K.M."/>
            <person name="Tallon L.J."/>
            <person name="Delcher A.L."/>
            <person name="Salzberg S.L."/>
            <person name="Silva J.C."/>
            <person name="Haas B.J."/>
            <person name="Majoros W.H."/>
            <person name="Farzad M."/>
            <person name="Carlton J.M."/>
            <person name="Smith R.K. Jr."/>
            <person name="Garg J."/>
            <person name="Pearlman R.E."/>
            <person name="Karrer K.M."/>
            <person name="Sun L."/>
            <person name="Manning G."/>
            <person name="Elde N.C."/>
            <person name="Turkewitz A.P."/>
            <person name="Asai D.J."/>
            <person name="Wilkes D.E."/>
            <person name="Wang Y."/>
            <person name="Cai H."/>
            <person name="Collins K."/>
            <person name="Stewart B.A."/>
            <person name="Lee S.R."/>
            <person name="Wilamowska K."/>
            <person name="Weinberg Z."/>
            <person name="Ruzzo W.L."/>
            <person name="Wloga D."/>
            <person name="Gaertig J."/>
            <person name="Frankel J."/>
            <person name="Tsao C.-C."/>
            <person name="Gorovsky M.A."/>
            <person name="Keeling P.J."/>
            <person name="Waller R.F."/>
            <person name="Patron N.J."/>
            <person name="Cherry J.M."/>
            <person name="Stover N.A."/>
            <person name="Krieger C.J."/>
            <person name="del Toro C."/>
            <person name="Ryder H.F."/>
            <person name="Williamson S.C."/>
            <person name="Barbeau R.A."/>
            <person name="Hamilton E.P."/>
            <person name="Orias E."/>
        </authorList>
    </citation>
    <scope>NUCLEOTIDE SEQUENCE [LARGE SCALE GENOMIC DNA]</scope>
    <source>
        <strain evidence="4">SB210</strain>
    </source>
</reference>
<keyword evidence="2 3" id="KW-0812">Transmembrane</keyword>
<feature type="transmembrane region" description="Helical" evidence="2">
    <location>
        <begin position="1712"/>
        <end position="1736"/>
    </location>
</feature>
<dbReference type="Proteomes" id="UP000009168">
    <property type="component" value="Unassembled WGS sequence"/>
</dbReference>
<sequence>MQFYLLSDFSLIKQIATQPGYTYIGRDSINNIELFNSGQQIWIYRYYQDTYQIMQIQIQPNQYFIDAGHGVLLIEDSNLNVYMIDYIGEQQSNQFKLKLAINDVSRYPILLYYSDQLSILFMHQFVITQGLGINDFYNINSDLDIQRLNQYSIIDFQITQVAILNPNLNLISILNNQNQNVVKTIQLDTDLSNQLINEYQIVNIGFSLLIAISFDKYHVIDIQNFSVIKQDTLSNCKKLFVSNQFQTIFYIDSSNQLYIFDQTLIQFKQILIQGYQNYQSIQHINSKIVTILLSQEIVSFILYDLEKQSLINISNYKQEQTDTVYQVLFTDFQVIQQTQNAMVIFSLQNYPIQEIQTYQIQSAASFNLEQIFYLNGYSDPFILINLSDYFSYLYKLSSSLPIIIDPSDLNMVKVFAKFIKPCINVSTQVDSYHLYFICPLNTQIYDIASMQFINNIKYLASENSYMKSIQYVDKNIFLIITNNKIDVFEINYTFKQKIFTLNQLNNPKVYGKIISYQQTEIDITIYGVTSQNIFQFSVKHNSTQFQQSQRSYKLVQVGVNSESDLYKNYIIQQSLVYGFEMVRYQQILTNDLNANQPFTVSDNLSQRTNFILEFQSSENQKYQLTIMSSNLFSSQFQNIKFSKLQLNFVVQDNNSLDINPNKQIKYFQISESLLQISGQGSKILIHDISTLVLNEIELTQEKINNSFQFQNIQSIIINNFVVKNINFVGNFNFLTFSNCPQLTLRNITIINSNFSNYIFDIQQANNQILIQDFTINNSYFGVGIIHFDSVANLIMQNINITQVYQLKLINNDQNNYLSYVFYLSNVLIANLIQINFNNTNNLGLVEYSGQQQSLNQLLIMDTFSTFNNIINFPILRIHQANNITMNNFLIQKVEANSNTNLLQISLAQSILINQLELIQLDYYYLQRLRNLNDATSSYAILILGVSNTVLTNIVMDKVNQIGLISVDSFQSTIQQMYLSNFLNINQSNFSNINNSIMSQPIFNFNIQKLILNQFNITKANNIFHLILANPSNQFQYLNSKIQQIQLINFSTTLYLQNSDQLQLQNVIFDQIRSHLGSPSLIISQVQKVTIQKSTFQYQTNYNLDNDKQSDSQYDGALNFQKCTYIEIQQSIFQDNQSFKNGGAIYFYNNQQIQIKNSQFISNKALTMSGGAIYLISSNIVIANSLFSDNQSIMEKGGAIYIQGSKIQFTDKTTVIKNQAQIGGGIYYDQATTEIQKDISVIILNNLGHFYGKNFGSQPRKIKQINHISKQQFDTITISNFQSGNYTKQEIYIQFFDEEDEPLNFSQKNNLSSLSSSIQQEINLYQITFDTQQLTDQIAISIGQQAQFDSTANMFKLNFTASFKNQTSFDLSLVSVLTFSKISISLKLNFRPCEIGEIKYFRSGYTQCDQCSEGTYSLADPNQFNHQIQCNICPDSAQYCQGRSIILKDNYWRESELTDNIYECQFNGCSYQQENINGCVRGYTGVLCQVCDIQGDFWLESYGSQGNQCLRCSKLYLVYIITSLSILFYILYIHYSLNSQAEQKILIIQLNYLRKLNMLYLSKSKLQGSDSAGLTKVFLHYIQIFSTTINFYENIPLVVKQPVDVGGNPTNVTYKSFDCLFKGSPIEIVWINRLLMQIAQLAFISLIIFLYNIYQNRKYKKKFYGVIYAVFLYLFYYPALTKLFISLCWCQKIGSNYYLTNDYSQKCFTRTHILTMILIILPLTVAWTIGIPYILFLKMRTAQKQNKNESIKYTLTYYILQQGYRKQYYYWELVRMFEKFLIMFLLNSFFSNLIQRLLITLICFTYLQLVIRIKPFQISSQMKIELILSQIIVVSLLFQSILDTQLLSQQLSYFIISILSLINIYGIVKVINQYLILTKTLIVYSDDDSTFKKILLKIQYFQRLFKKPNVTIFRVSYLWKKVQYKIVKKNQQTVTTNQQRKNSTEKQENLQQSNENHNRYLSTPQSDNKETNCDLIIFQNSESSIINL</sequence>
<dbReference type="RefSeq" id="XP_001009266.3">
    <property type="nucleotide sequence ID" value="XM_001009266.3"/>
</dbReference>
<keyword evidence="2" id="KW-1133">Transmembrane helix</keyword>
<dbReference type="PANTHER" id="PTHR11319:SF35">
    <property type="entry name" value="OUTER MEMBRANE PROTEIN PMPC-RELATED"/>
    <property type="match status" value="1"/>
</dbReference>
<feature type="transmembrane region" description="Helical" evidence="2">
    <location>
        <begin position="1852"/>
        <end position="1870"/>
    </location>
</feature>
<evidence type="ECO:0000256" key="1">
    <source>
        <dbReference type="SAM" id="MobiDB-lite"/>
    </source>
</evidence>
<feature type="transmembrane region" description="Helical" evidence="2">
    <location>
        <begin position="1792"/>
        <end position="1810"/>
    </location>
</feature>
<keyword evidence="4" id="KW-1185">Reference proteome</keyword>
<feature type="transmembrane region" description="Helical" evidence="2">
    <location>
        <begin position="1514"/>
        <end position="1534"/>
    </location>
</feature>
<proteinExistence type="predicted"/>
<dbReference type="HOGENOM" id="CLU_333889_0_0_1"/>
<dbReference type="SUPFAM" id="SSF51126">
    <property type="entry name" value="Pectin lyase-like"/>
    <property type="match status" value="1"/>
</dbReference>
<feature type="transmembrane region" description="Helical" evidence="2">
    <location>
        <begin position="1767"/>
        <end position="1786"/>
    </location>
</feature>
<evidence type="ECO:0000256" key="2">
    <source>
        <dbReference type="SAM" id="Phobius"/>
    </source>
</evidence>
<feature type="compositionally biased region" description="Polar residues" evidence="1">
    <location>
        <begin position="1948"/>
        <end position="1965"/>
    </location>
</feature>
<accession>Q22UV5</accession>
<name>Q22UV5_TETTS</name>
<keyword evidence="2" id="KW-0472">Membrane</keyword>
<dbReference type="GeneID" id="7840303"/>
<evidence type="ECO:0000313" key="4">
    <source>
        <dbReference type="Proteomes" id="UP000009168"/>
    </source>
</evidence>